<reference evidence="1" key="3">
    <citation type="journal article" date="2000" name="Genome Res.">
        <title>RIKEN integrated sequence analysis (RISA) system--384-format sequencing pipeline with 384 multicapillary sequencer.</title>
        <authorList>
            <person name="Shibata K."/>
            <person name="Itoh M."/>
            <person name="Aizawa K."/>
            <person name="Nagaoka S."/>
            <person name="Sasaki N."/>
            <person name="Carninci P."/>
            <person name="Konno H."/>
            <person name="Akiyama J."/>
            <person name="Nishi K."/>
            <person name="Kitsunai T."/>
            <person name="Tashiro H."/>
            <person name="Itoh M."/>
            <person name="Sumi N."/>
            <person name="Ishii Y."/>
            <person name="Nakamura S."/>
            <person name="Hazama M."/>
            <person name="Nishine T."/>
            <person name="Harada A."/>
            <person name="Yamamoto R."/>
            <person name="Matsumoto H."/>
            <person name="Sakaguchi S."/>
            <person name="Ikegami T."/>
            <person name="Kashiwagi K."/>
            <person name="Fujiwake S."/>
            <person name="Inoue K."/>
            <person name="Togawa Y."/>
            <person name="Izawa M."/>
            <person name="Ohara E."/>
            <person name="Watahiki M."/>
            <person name="Yoneda Y."/>
            <person name="Ishikawa T."/>
            <person name="Ozawa K."/>
            <person name="Tanaka T."/>
            <person name="Matsuura S."/>
            <person name="Kawai J."/>
            <person name="Okazaki Y."/>
            <person name="Muramatsu M."/>
            <person name="Inoue Y."/>
            <person name="Kira A."/>
            <person name="Hayashizaki Y."/>
        </authorList>
    </citation>
    <scope>NUCLEOTIDE SEQUENCE</scope>
    <source>
        <tissue evidence="1">Mammary gland</tissue>
    </source>
</reference>
<proteinExistence type="evidence at transcript level"/>
<evidence type="ECO:0000313" key="1">
    <source>
        <dbReference type="EMBL" id="BAE26300.1"/>
    </source>
</evidence>
<sequence length="116" mass="12659">MELKVAVGLWLAPHGHPGPPIAFREKHRGQSPGYYCAGTREVPSFASSTRTPVRPGLPHICVLKLSMLMKADALECDSTLTSQRWALTSHSINTEDTANCRMSSGKGDIRLGWLLS</sequence>
<name>Q3ULZ8_MOUSE</name>
<reference evidence="1" key="7">
    <citation type="journal article" date="2005" name="Science">
        <title>The Transcriptional Landscape of the Mammalian Genome.</title>
        <authorList>
            <consortium name="The FANTOM Consortium"/>
            <consortium name="Riken Genome Exploration Research Group and Genome Science Group (Genome Network Project Core Group)"/>
        </authorList>
    </citation>
    <scope>NUCLEOTIDE SEQUENCE</scope>
    <source>
        <tissue evidence="1">Mammary gland</tissue>
    </source>
</reference>
<dbReference type="EMBL" id="AK145210">
    <property type="protein sequence ID" value="BAE26300.1"/>
    <property type="molecule type" value="mRNA"/>
</dbReference>
<reference evidence="1" key="6">
    <citation type="submission" date="2004-03" db="EMBL/GenBank/DDBJ databases">
        <authorList>
            <person name="Arakawa T."/>
            <person name="Carninci P."/>
            <person name="Fukuda S."/>
            <person name="Hashizume W."/>
            <person name="Hayashida K."/>
            <person name="Hori F."/>
            <person name="Iida J."/>
            <person name="Imamura K."/>
            <person name="Imotani K."/>
            <person name="Itoh M."/>
            <person name="Kanagawa S."/>
            <person name="Kawai J."/>
            <person name="Kojima M."/>
            <person name="Konno H."/>
            <person name="Murata M."/>
            <person name="Nakamura M."/>
            <person name="Ninomiya N."/>
            <person name="Nishiyori H."/>
            <person name="Nomura K."/>
            <person name="Ohno M."/>
            <person name="Sakazume N."/>
            <person name="Sano H."/>
            <person name="Sasaki D."/>
            <person name="Shibata K."/>
            <person name="Shiraki T."/>
            <person name="Tagami M."/>
            <person name="Tagami Y."/>
            <person name="Waki K."/>
            <person name="Watahiki A."/>
            <person name="Muramatsu M."/>
            <person name="Hayashizaki Y."/>
        </authorList>
    </citation>
    <scope>NUCLEOTIDE SEQUENCE</scope>
    <source>
        <tissue evidence="1">Mammary gland</tissue>
    </source>
</reference>
<reference evidence="1" key="5">
    <citation type="journal article" date="2002" name="Nature">
        <title>Analysis of the mouse transcriptome based on functional annotation of 60,770 full-length cDNAs.</title>
        <authorList>
            <consortium name="The FANTOM Consortium and the RIKEN Genome Exploration Research Group Phase I and II Team"/>
        </authorList>
    </citation>
    <scope>NUCLEOTIDE SEQUENCE</scope>
    <source>
        <tissue evidence="1">Mammary gland</tissue>
    </source>
</reference>
<reference evidence="1" key="2">
    <citation type="journal article" date="2000" name="Genome Res.">
        <title>Normalization and subtraction of cap-trapper-selected cDNAs to prepare full-length cDNA libraries for rapid discovery of new genes.</title>
        <authorList>
            <person name="Carninci P."/>
            <person name="Shibata Y."/>
            <person name="Hayatsu N."/>
            <person name="Sugahara Y."/>
            <person name="Shibata K."/>
            <person name="Itoh M."/>
            <person name="Konno H."/>
            <person name="Okazaki Y."/>
            <person name="Muramatsu M."/>
            <person name="Hayashizaki Y."/>
        </authorList>
    </citation>
    <scope>NUCLEOTIDE SEQUENCE</scope>
    <source>
        <tissue evidence="1">Mammary gland</tissue>
    </source>
</reference>
<protein>
    <submittedName>
        <fullName evidence="1">Uncharacterized protein</fullName>
    </submittedName>
</protein>
<reference evidence="1" key="4">
    <citation type="journal article" date="2001" name="Nature">
        <title>Functional annotation of a full-length mouse cDNA collection.</title>
        <authorList>
            <consortium name="The RIKEN Genome Exploration Research Group Phase II Team and the FANTOM Consortium"/>
        </authorList>
    </citation>
    <scope>NUCLEOTIDE SEQUENCE</scope>
    <source>
        <tissue evidence="1">Mammary gland</tissue>
    </source>
</reference>
<dbReference type="AlphaFoldDB" id="Q3ULZ8"/>
<reference evidence="1" key="1">
    <citation type="journal article" date="1999" name="Methods Enzymol.">
        <title>High-efficiency full-length cDNA cloning.</title>
        <authorList>
            <person name="Carninci P."/>
            <person name="Hayashizaki Y."/>
        </authorList>
    </citation>
    <scope>NUCLEOTIDE SEQUENCE</scope>
    <source>
        <tissue evidence="1">Mammary gland</tissue>
    </source>
</reference>
<accession>Q3ULZ8</accession>
<organism evidence="1">
    <name type="scientific">Mus musculus</name>
    <name type="common">Mouse</name>
    <dbReference type="NCBI Taxonomy" id="10090"/>
    <lineage>
        <taxon>Eukaryota</taxon>
        <taxon>Metazoa</taxon>
        <taxon>Chordata</taxon>
        <taxon>Craniata</taxon>
        <taxon>Vertebrata</taxon>
        <taxon>Euteleostomi</taxon>
        <taxon>Mammalia</taxon>
        <taxon>Eutheria</taxon>
        <taxon>Euarchontoglires</taxon>
        <taxon>Glires</taxon>
        <taxon>Rodentia</taxon>
        <taxon>Myomorpha</taxon>
        <taxon>Muroidea</taxon>
        <taxon>Muridae</taxon>
        <taxon>Murinae</taxon>
        <taxon>Mus</taxon>
        <taxon>Mus</taxon>
    </lineage>
</organism>
<reference evidence="1" key="8">
    <citation type="journal article" date="2005" name="Science">
        <title>Antisense Transcription in the Mammalian Transcriptome.</title>
        <authorList>
            <consortium name="RIKEN Genome Exploration Research Group and Genome Science Group (Genome Network Project Core Group) and the FANTOM Consortium"/>
        </authorList>
    </citation>
    <scope>NUCLEOTIDE SEQUENCE</scope>
    <source>
        <tissue evidence="1">Mammary gland</tissue>
    </source>
</reference>